<gene>
    <name evidence="3" type="ORF">DEJ50_10370</name>
</gene>
<feature type="compositionally biased region" description="Acidic residues" evidence="1">
    <location>
        <begin position="141"/>
        <end position="151"/>
    </location>
</feature>
<feature type="compositionally biased region" description="Basic and acidic residues" evidence="1">
    <location>
        <begin position="109"/>
        <end position="124"/>
    </location>
</feature>
<proteinExistence type="predicted"/>
<evidence type="ECO:0000256" key="1">
    <source>
        <dbReference type="SAM" id="MobiDB-lite"/>
    </source>
</evidence>
<sequence>MRLRTTAVAFAGAFALVLPVSGQALADGGGTLNYTFFDDGRERRGQLRPAGDSTCYLLNGTSRRNPAVSAFNRTDRAALLFDNDGCSGDPVAVAGPHEGVADFEAVAVRFERPRDKERPPREDQNTGGNGDDVMDGHGDNVDEDTDGMEEADNSRGDEQPPVMEEPAEVIDESRPDASEEEMAEEEQSEEHQSGEEAGEEERAGHRPGGAGNAQPDLFDVIFRDIP</sequence>
<feature type="signal peptide" evidence="2">
    <location>
        <begin position="1"/>
        <end position="26"/>
    </location>
</feature>
<protein>
    <submittedName>
        <fullName evidence="3">Uncharacterized protein</fullName>
    </submittedName>
</protein>
<dbReference type="RefSeq" id="WP_150207270.1">
    <property type="nucleotide sequence ID" value="NZ_CP029190.1"/>
</dbReference>
<feature type="region of interest" description="Disordered" evidence="1">
    <location>
        <begin position="109"/>
        <end position="226"/>
    </location>
</feature>
<evidence type="ECO:0000256" key="2">
    <source>
        <dbReference type="SAM" id="SignalP"/>
    </source>
</evidence>
<evidence type="ECO:0000313" key="3">
    <source>
        <dbReference type="EMBL" id="QES48157.1"/>
    </source>
</evidence>
<accession>A0A5P2D1S1</accession>
<reference evidence="3 4" key="1">
    <citation type="submission" date="2018-05" db="EMBL/GenBank/DDBJ databases">
        <title>Streptomyces venezuelae.</title>
        <authorList>
            <person name="Kim W."/>
            <person name="Lee N."/>
            <person name="Cho B.-K."/>
        </authorList>
    </citation>
    <scope>NUCLEOTIDE SEQUENCE [LARGE SCALE GENOMIC DNA]</scope>
    <source>
        <strain evidence="3 4">ATCC 21782</strain>
    </source>
</reference>
<feature type="chain" id="PRO_5024976378" evidence="2">
    <location>
        <begin position="27"/>
        <end position="226"/>
    </location>
</feature>
<name>A0A5P2D1S1_STRVZ</name>
<organism evidence="3 4">
    <name type="scientific">Streptomyces venezuelae</name>
    <dbReference type="NCBI Taxonomy" id="54571"/>
    <lineage>
        <taxon>Bacteria</taxon>
        <taxon>Bacillati</taxon>
        <taxon>Actinomycetota</taxon>
        <taxon>Actinomycetes</taxon>
        <taxon>Kitasatosporales</taxon>
        <taxon>Streptomycetaceae</taxon>
        <taxon>Streptomyces</taxon>
    </lineage>
</organism>
<dbReference type="Proteomes" id="UP000325211">
    <property type="component" value="Chromosome"/>
</dbReference>
<keyword evidence="2" id="KW-0732">Signal</keyword>
<dbReference type="OrthoDB" id="4333586at2"/>
<dbReference type="EMBL" id="CP029190">
    <property type="protein sequence ID" value="QES48157.1"/>
    <property type="molecule type" value="Genomic_DNA"/>
</dbReference>
<feature type="compositionally biased region" description="Acidic residues" evidence="1">
    <location>
        <begin position="178"/>
        <end position="188"/>
    </location>
</feature>
<feature type="compositionally biased region" description="Basic and acidic residues" evidence="1">
    <location>
        <begin position="189"/>
        <end position="204"/>
    </location>
</feature>
<evidence type="ECO:0000313" key="4">
    <source>
        <dbReference type="Proteomes" id="UP000325211"/>
    </source>
</evidence>
<dbReference type="AlphaFoldDB" id="A0A5P2D1S1"/>